<accession>A0A562ZVX5</accession>
<dbReference type="InterPro" id="IPR012899">
    <property type="entry name" value="LTXXQ"/>
</dbReference>
<feature type="signal peptide" evidence="1">
    <location>
        <begin position="1"/>
        <end position="23"/>
    </location>
</feature>
<comment type="caution">
    <text evidence="2">The sequence shown here is derived from an EMBL/GenBank/DDBJ whole genome shotgun (WGS) entry which is preliminary data.</text>
</comment>
<evidence type="ECO:0000313" key="2">
    <source>
        <dbReference type="EMBL" id="TWO72613.1"/>
    </source>
</evidence>
<dbReference type="RefSeq" id="WP_145891042.1">
    <property type="nucleotide sequence ID" value="NZ_VOBQ01000003.1"/>
</dbReference>
<keyword evidence="3" id="KW-1185">Reference proteome</keyword>
<gene>
    <name evidence="2" type="ORF">FN976_03515</name>
</gene>
<dbReference type="EMBL" id="VOBQ01000003">
    <property type="protein sequence ID" value="TWO72613.1"/>
    <property type="molecule type" value="Genomic_DNA"/>
</dbReference>
<evidence type="ECO:0000256" key="1">
    <source>
        <dbReference type="SAM" id="SignalP"/>
    </source>
</evidence>
<reference evidence="2 3" key="1">
    <citation type="submission" date="2019-07" db="EMBL/GenBank/DDBJ databases">
        <title>Caenimonas sedimenti sp. nov., isolated from activated sludge.</title>
        <authorList>
            <person name="Xu J."/>
        </authorList>
    </citation>
    <scope>NUCLEOTIDE SEQUENCE [LARGE SCALE GENOMIC DNA]</scope>
    <source>
        <strain evidence="2 3">HX-9-20</strain>
    </source>
</reference>
<dbReference type="GO" id="GO:0042597">
    <property type="term" value="C:periplasmic space"/>
    <property type="evidence" value="ECO:0007669"/>
    <property type="project" value="InterPro"/>
</dbReference>
<dbReference type="Gene3D" id="1.20.120.1490">
    <property type="match status" value="1"/>
</dbReference>
<dbReference type="OrthoDB" id="8908552at2"/>
<dbReference type="Proteomes" id="UP000318199">
    <property type="component" value="Unassembled WGS sequence"/>
</dbReference>
<dbReference type="CDD" id="cd09916">
    <property type="entry name" value="CpxP_like"/>
    <property type="match status" value="1"/>
</dbReference>
<feature type="chain" id="PRO_5021715862" evidence="1">
    <location>
        <begin position="24"/>
        <end position="156"/>
    </location>
</feature>
<dbReference type="AlphaFoldDB" id="A0A562ZVX5"/>
<protein>
    <submittedName>
        <fullName evidence="2">Periplasmic heavy metal sensor</fullName>
    </submittedName>
</protein>
<proteinExistence type="predicted"/>
<dbReference type="PROSITE" id="PS51257">
    <property type="entry name" value="PROKAR_LIPOPROTEIN"/>
    <property type="match status" value="1"/>
</dbReference>
<sequence length="156" mass="17367">MRTWIRRSVLAVFGATIALGGLAACGHHHDRHAWSKATPEERAKMREKMVDRVAGKLDLNAEQKAKLGVLADRLQEQRATLMPAGTDPRAEVRSLVAGDKFDRAKAQAFVSQKTEAVQSKSPQVVAALGDFYDSLNPQQQAKVREFMDRRRGWGRS</sequence>
<keyword evidence="1" id="KW-0732">Signal</keyword>
<evidence type="ECO:0000313" key="3">
    <source>
        <dbReference type="Proteomes" id="UP000318199"/>
    </source>
</evidence>
<organism evidence="2 3">
    <name type="scientific">Caenimonas sedimenti</name>
    <dbReference type="NCBI Taxonomy" id="2596921"/>
    <lineage>
        <taxon>Bacteria</taxon>
        <taxon>Pseudomonadati</taxon>
        <taxon>Pseudomonadota</taxon>
        <taxon>Betaproteobacteria</taxon>
        <taxon>Burkholderiales</taxon>
        <taxon>Comamonadaceae</taxon>
        <taxon>Caenimonas</taxon>
    </lineage>
</organism>
<name>A0A562ZVX5_9BURK</name>
<dbReference type="Pfam" id="PF07813">
    <property type="entry name" value="LTXXQ"/>
    <property type="match status" value="1"/>
</dbReference>